<feature type="compositionally biased region" description="Basic and acidic residues" evidence="1">
    <location>
        <begin position="27"/>
        <end position="36"/>
    </location>
</feature>
<comment type="caution">
    <text evidence="2">The sequence shown here is derived from an EMBL/GenBank/DDBJ whole genome shotgun (WGS) entry which is preliminary data.</text>
</comment>
<feature type="compositionally biased region" description="Basic residues" evidence="1">
    <location>
        <begin position="1"/>
        <end position="13"/>
    </location>
</feature>
<dbReference type="Proteomes" id="UP000462212">
    <property type="component" value="Unassembled WGS sequence"/>
</dbReference>
<dbReference type="OrthoDB" id="10037289at2759"/>
<accession>A0A8H8U621</accession>
<organism evidence="2 3">
    <name type="scientific">Lachnellula subtilissima</name>
    <dbReference type="NCBI Taxonomy" id="602034"/>
    <lineage>
        <taxon>Eukaryota</taxon>
        <taxon>Fungi</taxon>
        <taxon>Dikarya</taxon>
        <taxon>Ascomycota</taxon>
        <taxon>Pezizomycotina</taxon>
        <taxon>Leotiomycetes</taxon>
        <taxon>Helotiales</taxon>
        <taxon>Lachnaceae</taxon>
        <taxon>Lachnellula</taxon>
    </lineage>
</organism>
<keyword evidence="3" id="KW-1185">Reference proteome</keyword>
<reference evidence="2 3" key="1">
    <citation type="submission" date="2018-05" db="EMBL/GenBank/DDBJ databases">
        <title>Genome sequencing and assembly of the regulated plant pathogen Lachnellula willkommii and related sister species for the development of diagnostic species identification markers.</title>
        <authorList>
            <person name="Giroux E."/>
            <person name="Bilodeau G."/>
        </authorList>
    </citation>
    <scope>NUCLEOTIDE SEQUENCE [LARGE SCALE GENOMIC DNA]</scope>
    <source>
        <strain evidence="2 3">CBS 197.66</strain>
    </source>
</reference>
<feature type="region of interest" description="Disordered" evidence="1">
    <location>
        <begin position="1"/>
        <end position="102"/>
    </location>
</feature>
<protein>
    <submittedName>
        <fullName evidence="2">Uncharacterized protein</fullName>
    </submittedName>
</protein>
<evidence type="ECO:0000313" key="2">
    <source>
        <dbReference type="EMBL" id="TVY32895.1"/>
    </source>
</evidence>
<feature type="compositionally biased region" description="Acidic residues" evidence="1">
    <location>
        <begin position="65"/>
        <end position="82"/>
    </location>
</feature>
<dbReference type="EMBL" id="QGMJ01000907">
    <property type="protein sequence ID" value="TVY32895.1"/>
    <property type="molecule type" value="Genomic_DNA"/>
</dbReference>
<dbReference type="AlphaFoldDB" id="A0A8H8U621"/>
<feature type="compositionally biased region" description="Polar residues" evidence="1">
    <location>
        <begin position="46"/>
        <end position="59"/>
    </location>
</feature>
<evidence type="ECO:0000313" key="3">
    <source>
        <dbReference type="Proteomes" id="UP000462212"/>
    </source>
</evidence>
<name>A0A8H8U621_9HELO</name>
<evidence type="ECO:0000256" key="1">
    <source>
        <dbReference type="SAM" id="MobiDB-lite"/>
    </source>
</evidence>
<sequence length="336" mass="38023">MHPKTRSGTKRKAPLVAVDFNAPPAKKVAESRKRDSAAASTSASTGQKTYKYSDASSIYTVAWAEDNEDEDEDEDENGDEDTEKDKNNGNDGEEMSSREVTDKGFPITQAGFDMFKHIVIEQEKRDPDCHDMYIFNDYAGYGMTEVLENLLMDFNKILFKKDVSPLKKWSYIEGLVVWLYYGDLMSLMMNDDSDSVKDIFNFFITLMVTSLEMLNEHSLINPTSAVPSVNICTLIMIKFFQKDTVDFAIKNVEKIVQAADEAGVVWDFRKELGVSEEDIKALRVKCKQGAKKVDWKKEASWNFKRNHAGGRNYDITKMSKAEKKNHALDGGGSGDW</sequence>
<proteinExistence type="predicted"/>
<gene>
    <name evidence="2" type="ORF">LSUB1_G007488</name>
</gene>